<accession>A0A8T3DG69</accession>
<dbReference type="EMBL" id="JAERUA010000009">
    <property type="protein sequence ID" value="KAI1895070.1"/>
    <property type="molecule type" value="Genomic_DNA"/>
</dbReference>
<dbReference type="Pfam" id="PF08246">
    <property type="entry name" value="Inhibitor_I29"/>
    <property type="match status" value="1"/>
</dbReference>
<organism evidence="2 3">
    <name type="scientific">Albula goreensis</name>
    <dbReference type="NCBI Taxonomy" id="1534307"/>
    <lineage>
        <taxon>Eukaryota</taxon>
        <taxon>Metazoa</taxon>
        <taxon>Chordata</taxon>
        <taxon>Craniata</taxon>
        <taxon>Vertebrata</taxon>
        <taxon>Euteleostomi</taxon>
        <taxon>Actinopterygii</taxon>
        <taxon>Neopterygii</taxon>
        <taxon>Teleostei</taxon>
        <taxon>Albuliformes</taxon>
        <taxon>Albulidae</taxon>
        <taxon>Albula</taxon>
    </lineage>
</organism>
<reference evidence="2" key="1">
    <citation type="submission" date="2021-01" db="EMBL/GenBank/DDBJ databases">
        <authorList>
            <person name="Zahm M."/>
            <person name="Roques C."/>
            <person name="Cabau C."/>
            <person name="Klopp C."/>
            <person name="Donnadieu C."/>
            <person name="Jouanno E."/>
            <person name="Lampietro C."/>
            <person name="Louis A."/>
            <person name="Herpin A."/>
            <person name="Echchiki A."/>
            <person name="Berthelot C."/>
            <person name="Parey E."/>
            <person name="Roest-Crollius H."/>
            <person name="Braasch I."/>
            <person name="Postlethwait J."/>
            <person name="Bobe J."/>
            <person name="Montfort J."/>
            <person name="Bouchez O."/>
            <person name="Begum T."/>
            <person name="Mejri S."/>
            <person name="Adams A."/>
            <person name="Chen W.-J."/>
            <person name="Guiguen Y."/>
        </authorList>
    </citation>
    <scope>NUCLEOTIDE SEQUENCE</scope>
    <source>
        <tissue evidence="2">Blood</tissue>
    </source>
</reference>
<dbReference type="SUPFAM" id="SSF54001">
    <property type="entry name" value="Cysteine proteinases"/>
    <property type="match status" value="1"/>
</dbReference>
<sequence length="127" mass="15131">MVKTSEFREPIRNVSRARFPSALPRWSALITPHREQRTEMAEEEPELEFYDNNSGDVDREFEEWKQKFKKSYGSPEEEARRKKLWLATRVRVTEHNRKYERNEVTWCAGVNQFADLAEGEHPCGCMH</sequence>
<dbReference type="InterPro" id="IPR013201">
    <property type="entry name" value="Prot_inhib_I29"/>
</dbReference>
<proteinExistence type="predicted"/>
<protein>
    <recommendedName>
        <fullName evidence="1">Cathepsin propeptide inhibitor domain-containing protein</fullName>
    </recommendedName>
</protein>
<gene>
    <name evidence="2" type="ORF">AGOR_G00102490</name>
</gene>
<evidence type="ECO:0000259" key="1">
    <source>
        <dbReference type="SMART" id="SM00848"/>
    </source>
</evidence>
<name>A0A8T3DG69_9TELE</name>
<dbReference type="AlphaFoldDB" id="A0A8T3DG69"/>
<keyword evidence="3" id="KW-1185">Reference proteome</keyword>
<dbReference type="Gene3D" id="1.10.287.2250">
    <property type="match status" value="1"/>
</dbReference>
<feature type="domain" description="Cathepsin propeptide inhibitor" evidence="1">
    <location>
        <begin position="61"/>
        <end position="121"/>
    </location>
</feature>
<dbReference type="OrthoDB" id="5855924at2759"/>
<evidence type="ECO:0000313" key="2">
    <source>
        <dbReference type="EMBL" id="KAI1895070.1"/>
    </source>
</evidence>
<dbReference type="InterPro" id="IPR038765">
    <property type="entry name" value="Papain-like_cys_pep_sf"/>
</dbReference>
<evidence type="ECO:0000313" key="3">
    <source>
        <dbReference type="Proteomes" id="UP000829720"/>
    </source>
</evidence>
<comment type="caution">
    <text evidence="2">The sequence shown here is derived from an EMBL/GenBank/DDBJ whole genome shotgun (WGS) entry which is preliminary data.</text>
</comment>
<dbReference type="Proteomes" id="UP000829720">
    <property type="component" value="Unassembled WGS sequence"/>
</dbReference>
<dbReference type="SMART" id="SM00848">
    <property type="entry name" value="Inhibitor_I29"/>
    <property type="match status" value="1"/>
</dbReference>